<evidence type="ECO:0000256" key="17">
    <source>
        <dbReference type="ARBA" id="ARBA00023027"/>
    </source>
</evidence>
<dbReference type="InterPro" id="IPR001709">
    <property type="entry name" value="Flavoprot_Pyr_Nucl_cyt_Rdtase"/>
</dbReference>
<dbReference type="GO" id="GO:0005344">
    <property type="term" value="F:oxygen carrier activity"/>
    <property type="evidence" value="ECO:0007669"/>
    <property type="project" value="UniProtKB-KW"/>
</dbReference>
<keyword evidence="10 24" id="KW-0561">Oxygen transport</keyword>
<comment type="catalytic activity">
    <reaction evidence="23">
        <text>2 nitric oxide + NADPH + 2 O2 = 2 nitrate + NADP(+) + H(+)</text>
        <dbReference type="Rhea" id="RHEA:19465"/>
        <dbReference type="ChEBI" id="CHEBI:15378"/>
        <dbReference type="ChEBI" id="CHEBI:15379"/>
        <dbReference type="ChEBI" id="CHEBI:16480"/>
        <dbReference type="ChEBI" id="CHEBI:17632"/>
        <dbReference type="ChEBI" id="CHEBI:57783"/>
        <dbReference type="ChEBI" id="CHEBI:58349"/>
        <dbReference type="EC" id="1.14.12.17"/>
    </reaction>
</comment>
<evidence type="ECO:0000256" key="20">
    <source>
        <dbReference type="ARBA" id="ARBA00030929"/>
    </source>
</evidence>
<keyword evidence="17" id="KW-0520">NAD</keyword>
<dbReference type="InterPro" id="IPR017927">
    <property type="entry name" value="FAD-bd_FR_type"/>
</dbReference>
<evidence type="ECO:0000256" key="18">
    <source>
        <dbReference type="ARBA" id="ARBA00025094"/>
    </source>
</evidence>
<comment type="caution">
    <text evidence="27">The sequence shown here is derived from an EMBL/GenBank/DDBJ whole genome shotgun (WGS) entry which is preliminary data.</text>
</comment>
<dbReference type="OrthoDB" id="9801223at2"/>
<dbReference type="AlphaFoldDB" id="A0A2A7UWL7"/>
<dbReference type="PANTHER" id="PTHR43396">
    <property type="entry name" value="FLAVOHEMOPROTEIN"/>
    <property type="match status" value="1"/>
</dbReference>
<dbReference type="InterPro" id="IPR009050">
    <property type="entry name" value="Globin-like_sf"/>
</dbReference>
<dbReference type="FunFam" id="2.40.30.10:FF:000034">
    <property type="entry name" value="Flavohemoprotein"/>
    <property type="match status" value="1"/>
</dbReference>
<comment type="catalytic activity">
    <reaction evidence="22">
        <text>2 nitric oxide + NADH + 2 O2 = 2 nitrate + NAD(+) + H(+)</text>
        <dbReference type="Rhea" id="RHEA:19469"/>
        <dbReference type="ChEBI" id="CHEBI:15378"/>
        <dbReference type="ChEBI" id="CHEBI:15379"/>
        <dbReference type="ChEBI" id="CHEBI:16480"/>
        <dbReference type="ChEBI" id="CHEBI:17632"/>
        <dbReference type="ChEBI" id="CHEBI:57540"/>
        <dbReference type="ChEBI" id="CHEBI:57945"/>
        <dbReference type="EC" id="1.14.12.17"/>
    </reaction>
</comment>
<dbReference type="Pfam" id="PF00970">
    <property type="entry name" value="FAD_binding_6"/>
    <property type="match status" value="1"/>
</dbReference>
<dbReference type="GO" id="GO:0071500">
    <property type="term" value="P:cellular response to nitrosative stress"/>
    <property type="evidence" value="ECO:0007669"/>
    <property type="project" value="TreeGrafter"/>
</dbReference>
<dbReference type="InterPro" id="IPR001433">
    <property type="entry name" value="OxRdtase_FAD/NAD-bd"/>
</dbReference>
<comment type="function">
    <text evidence="18">Is involved in NO detoxification in an aerobic process, termed nitric oxide dioxygenase (NOD) reaction that utilizes O(2) and NAD(P)H to convert NO to nitrate, which protects the bacterium from various noxious nitrogen compounds. Therefore, plays a central role in the inducible response to nitrosative stress.</text>
</comment>
<proteinExistence type="inferred from homology"/>
<dbReference type="PRINTS" id="PR00371">
    <property type="entry name" value="FPNCR"/>
</dbReference>
<gene>
    <name evidence="27" type="ORF">CRM82_14895</name>
</gene>
<dbReference type="RefSeq" id="WP_066532837.1">
    <property type="nucleotide sequence ID" value="NZ_PDEA01000001.1"/>
</dbReference>
<reference evidence="28" key="1">
    <citation type="submission" date="2017-09" db="EMBL/GenBank/DDBJ databases">
        <title>FDA dAtabase for Regulatory Grade micrObial Sequences (FDA-ARGOS): Supporting development and validation of Infectious Disease Dx tests.</title>
        <authorList>
            <person name="Minogue T."/>
            <person name="Wolcott M."/>
            <person name="Wasieloski L."/>
            <person name="Aguilar W."/>
            <person name="Moore D."/>
            <person name="Tallon L."/>
            <person name="Sadzewicz L."/>
            <person name="Ott S."/>
            <person name="Zhao X."/>
            <person name="Nagaraj S."/>
            <person name="Vavikolanu K."/>
            <person name="Aluvathingal J."/>
            <person name="Nadendla S."/>
            <person name="Sichtig H."/>
        </authorList>
    </citation>
    <scope>NUCLEOTIDE SEQUENCE [LARGE SCALE GENOMIC DNA]</scope>
    <source>
        <strain evidence="28">FDAARGOS_394</strain>
    </source>
</reference>
<evidence type="ECO:0000256" key="14">
    <source>
        <dbReference type="ARBA" id="ARBA00022857"/>
    </source>
</evidence>
<evidence type="ECO:0000256" key="22">
    <source>
        <dbReference type="ARBA" id="ARBA00048649"/>
    </source>
</evidence>
<evidence type="ECO:0000256" key="24">
    <source>
        <dbReference type="RuleBase" id="RU000356"/>
    </source>
</evidence>
<dbReference type="Gene3D" id="1.10.490.10">
    <property type="entry name" value="Globins"/>
    <property type="match status" value="1"/>
</dbReference>
<feature type="domain" description="Globin" evidence="25">
    <location>
        <begin position="1"/>
        <end position="139"/>
    </location>
</feature>
<dbReference type="Gene3D" id="2.40.30.10">
    <property type="entry name" value="Translation factors"/>
    <property type="match status" value="1"/>
</dbReference>
<dbReference type="STRING" id="1219032.GCA_001515545_00338"/>
<dbReference type="CDD" id="cd06184">
    <property type="entry name" value="flavohem_like_fad_nad_binding"/>
    <property type="match status" value="1"/>
</dbReference>
<dbReference type="PROSITE" id="PS51384">
    <property type="entry name" value="FAD_FR"/>
    <property type="match status" value="1"/>
</dbReference>
<keyword evidence="14" id="KW-0521">NADP</keyword>
<keyword evidence="13" id="KW-0274">FAD</keyword>
<dbReference type="SUPFAM" id="SSF52343">
    <property type="entry name" value="Ferredoxin reductase-like, C-terminal NADP-linked domain"/>
    <property type="match status" value="1"/>
</dbReference>
<evidence type="ECO:0000256" key="6">
    <source>
        <dbReference type="ARBA" id="ARBA00014637"/>
    </source>
</evidence>
<evidence type="ECO:0000256" key="7">
    <source>
        <dbReference type="ARBA" id="ARBA00022448"/>
    </source>
</evidence>
<evidence type="ECO:0000313" key="28">
    <source>
        <dbReference type="Proteomes" id="UP000220246"/>
    </source>
</evidence>
<evidence type="ECO:0000256" key="16">
    <source>
        <dbReference type="ARBA" id="ARBA00023004"/>
    </source>
</evidence>
<dbReference type="Pfam" id="PF00042">
    <property type="entry name" value="Globin"/>
    <property type="match status" value="1"/>
</dbReference>
<evidence type="ECO:0000256" key="13">
    <source>
        <dbReference type="ARBA" id="ARBA00022827"/>
    </source>
</evidence>
<dbReference type="InterPro" id="IPR012292">
    <property type="entry name" value="Globin/Proto"/>
</dbReference>
<dbReference type="InterPro" id="IPR017938">
    <property type="entry name" value="Riboflavin_synthase-like_b-brl"/>
</dbReference>
<dbReference type="InterPro" id="IPR008333">
    <property type="entry name" value="Cbr1-like_FAD-bd_dom"/>
</dbReference>
<dbReference type="SUPFAM" id="SSF63380">
    <property type="entry name" value="Riboflavin synthase domain-like"/>
    <property type="match status" value="1"/>
</dbReference>
<dbReference type="InterPro" id="IPR039261">
    <property type="entry name" value="FNR_nucleotide-bd"/>
</dbReference>
<comment type="similarity">
    <text evidence="3">In the C-terminal section; belongs to the flavoprotein pyridine nucleotide cytochrome reductase family.</text>
</comment>
<dbReference type="GO" id="GO:0019825">
    <property type="term" value="F:oxygen binding"/>
    <property type="evidence" value="ECO:0007669"/>
    <property type="project" value="InterPro"/>
</dbReference>
<evidence type="ECO:0000256" key="9">
    <source>
        <dbReference type="ARBA" id="ARBA00022617"/>
    </source>
</evidence>
<comment type="cofactor">
    <cofactor evidence="2">
        <name>FAD</name>
        <dbReference type="ChEBI" id="CHEBI:57692"/>
    </cofactor>
</comment>
<evidence type="ECO:0000256" key="4">
    <source>
        <dbReference type="ARBA" id="ARBA00008414"/>
    </source>
</evidence>
<keyword evidence="15" id="KW-0560">Oxidoreductase</keyword>
<dbReference type="InterPro" id="IPR000971">
    <property type="entry name" value="Globin"/>
</dbReference>
<dbReference type="PANTHER" id="PTHR43396:SF3">
    <property type="entry name" value="FLAVOHEMOPROTEIN"/>
    <property type="match status" value="1"/>
</dbReference>
<dbReference type="GO" id="GO:0020037">
    <property type="term" value="F:heme binding"/>
    <property type="evidence" value="ECO:0007669"/>
    <property type="project" value="InterPro"/>
</dbReference>
<evidence type="ECO:0000256" key="11">
    <source>
        <dbReference type="ARBA" id="ARBA00022630"/>
    </source>
</evidence>
<organism evidence="27 28">
    <name type="scientific">Comamonas terrigena</name>
    <dbReference type="NCBI Taxonomy" id="32013"/>
    <lineage>
        <taxon>Bacteria</taxon>
        <taxon>Pseudomonadati</taxon>
        <taxon>Pseudomonadota</taxon>
        <taxon>Betaproteobacteria</taxon>
        <taxon>Burkholderiales</taxon>
        <taxon>Comamonadaceae</taxon>
        <taxon>Comamonas</taxon>
    </lineage>
</organism>
<evidence type="ECO:0000313" key="27">
    <source>
        <dbReference type="EMBL" id="PEH89715.1"/>
    </source>
</evidence>
<evidence type="ECO:0000256" key="8">
    <source>
        <dbReference type="ARBA" id="ARBA00022575"/>
    </source>
</evidence>
<comment type="similarity">
    <text evidence="4">Belongs to the globin family. Two-domain flavohemoproteins subfamily.</text>
</comment>
<evidence type="ECO:0000259" key="25">
    <source>
        <dbReference type="PROSITE" id="PS01033"/>
    </source>
</evidence>
<evidence type="ECO:0000256" key="2">
    <source>
        <dbReference type="ARBA" id="ARBA00001974"/>
    </source>
</evidence>
<keyword evidence="16" id="KW-0408">Iron</keyword>
<evidence type="ECO:0000256" key="5">
    <source>
        <dbReference type="ARBA" id="ARBA00012229"/>
    </source>
</evidence>
<dbReference type="GeneID" id="80801909"/>
<dbReference type="Pfam" id="PF00175">
    <property type="entry name" value="NAD_binding_1"/>
    <property type="match status" value="1"/>
</dbReference>
<sequence>MLTDRQRAIVKSTVPLLETGGEALTTHFYRLMLAESAEVQPLFNSVHQQTGAQPRALARSVLMYAKHIDDLSGLGDLPAQIIHKHVSLQVQPEHYPIVGGFLLRAIREVLGAEVATDEVIDAWAAAYGQLADILIGAEKASYDANAQAPGGWKGVRRFVVAAKQAETPEITSFTLQPEDGAGVLAYQPGQFIGLRVVVEGKEQRRNYSLSQAADGRSLRISVKREAQGVVSGHLHDQVQTGDVLEVFPPAGHFTLDDSAKPLVLMAAGVGITPLMAMLQQALPTGRPITFIHCARSPEQQAFRSELLALAAQHPQLWLRFGYEQDAGPSPAADVEVAEGLPDAALLTRWLPAVRDVQAYYLGPVGFMRLAKQVLQRAGVPDAQARCEFFGPAESLA</sequence>
<protein>
    <recommendedName>
        <fullName evidence="6">Flavohemoprotein</fullName>
        <ecNumber evidence="5">1.14.12.17</ecNumber>
    </recommendedName>
    <alternativeName>
        <fullName evidence="20">Flavohemoglobin</fullName>
    </alternativeName>
    <alternativeName>
        <fullName evidence="19">Hemoglobin-like protein</fullName>
    </alternativeName>
    <alternativeName>
        <fullName evidence="21">Nitric oxide dioxygenase</fullName>
    </alternativeName>
</protein>
<comment type="cofactor">
    <cofactor evidence="1">
        <name>heme b</name>
        <dbReference type="ChEBI" id="CHEBI:60344"/>
    </cofactor>
</comment>
<evidence type="ECO:0000256" key="10">
    <source>
        <dbReference type="ARBA" id="ARBA00022621"/>
    </source>
</evidence>
<evidence type="ECO:0000256" key="15">
    <source>
        <dbReference type="ARBA" id="ARBA00023002"/>
    </source>
</evidence>
<keyword evidence="12" id="KW-0479">Metal-binding</keyword>
<dbReference type="NCBIfam" id="NF009805">
    <property type="entry name" value="PRK13289.1"/>
    <property type="match status" value="1"/>
</dbReference>
<keyword evidence="9 24" id="KW-0349">Heme</keyword>
<dbReference type="SUPFAM" id="SSF46458">
    <property type="entry name" value="Globin-like"/>
    <property type="match status" value="1"/>
</dbReference>
<keyword evidence="11" id="KW-0285">Flavoprotein</keyword>
<evidence type="ECO:0000256" key="23">
    <source>
        <dbReference type="ARBA" id="ARBA00049433"/>
    </source>
</evidence>
<evidence type="ECO:0000256" key="3">
    <source>
        <dbReference type="ARBA" id="ARBA00006401"/>
    </source>
</evidence>
<dbReference type="Proteomes" id="UP000220246">
    <property type="component" value="Unassembled WGS sequence"/>
</dbReference>
<keyword evidence="28" id="KW-1185">Reference proteome</keyword>
<evidence type="ECO:0000256" key="21">
    <source>
        <dbReference type="ARBA" id="ARBA00033187"/>
    </source>
</evidence>
<evidence type="ECO:0000259" key="26">
    <source>
        <dbReference type="PROSITE" id="PS51384"/>
    </source>
</evidence>
<dbReference type="Gene3D" id="3.40.50.80">
    <property type="entry name" value="Nucleotide-binding domain of ferredoxin-NADP reductase (FNR) module"/>
    <property type="match status" value="1"/>
</dbReference>
<dbReference type="GO" id="GO:0009636">
    <property type="term" value="P:response to toxic substance"/>
    <property type="evidence" value="ECO:0007669"/>
    <property type="project" value="UniProtKB-KW"/>
</dbReference>
<dbReference type="GO" id="GO:0046210">
    <property type="term" value="P:nitric oxide catabolic process"/>
    <property type="evidence" value="ECO:0007669"/>
    <property type="project" value="TreeGrafter"/>
</dbReference>
<dbReference type="PROSITE" id="PS01033">
    <property type="entry name" value="GLOBIN"/>
    <property type="match status" value="1"/>
</dbReference>
<dbReference type="FunFam" id="1.10.490.10:FF:000003">
    <property type="entry name" value="Flavohemoprotein"/>
    <property type="match status" value="1"/>
</dbReference>
<keyword evidence="8" id="KW-0216">Detoxification</keyword>
<keyword evidence="7 24" id="KW-0813">Transport</keyword>
<evidence type="ECO:0000256" key="12">
    <source>
        <dbReference type="ARBA" id="ARBA00022723"/>
    </source>
</evidence>
<dbReference type="EMBL" id="PDEA01000001">
    <property type="protein sequence ID" value="PEH89715.1"/>
    <property type="molecule type" value="Genomic_DNA"/>
</dbReference>
<evidence type="ECO:0000256" key="1">
    <source>
        <dbReference type="ARBA" id="ARBA00001970"/>
    </source>
</evidence>
<dbReference type="GO" id="GO:0046872">
    <property type="term" value="F:metal ion binding"/>
    <property type="evidence" value="ECO:0007669"/>
    <property type="project" value="UniProtKB-KW"/>
</dbReference>
<name>A0A2A7UWL7_COMTR</name>
<dbReference type="GO" id="GO:0008941">
    <property type="term" value="F:nitric oxide dioxygenase NAD(P)H activity"/>
    <property type="evidence" value="ECO:0007669"/>
    <property type="project" value="UniProtKB-EC"/>
</dbReference>
<dbReference type="PRINTS" id="PR00410">
    <property type="entry name" value="PHEHYDRXLASE"/>
</dbReference>
<dbReference type="GO" id="GO:0071949">
    <property type="term" value="F:FAD binding"/>
    <property type="evidence" value="ECO:0007669"/>
    <property type="project" value="TreeGrafter"/>
</dbReference>
<dbReference type="EC" id="1.14.12.17" evidence="5"/>
<feature type="domain" description="FAD-binding FR-type" evidence="26">
    <location>
        <begin position="153"/>
        <end position="256"/>
    </location>
</feature>
<evidence type="ECO:0000256" key="19">
    <source>
        <dbReference type="ARBA" id="ARBA00030024"/>
    </source>
</evidence>
<accession>A0A2A7UWL7</accession>